<accession>A0A447CVX8</accession>
<dbReference type="GO" id="GO:0046677">
    <property type="term" value="P:response to antibiotic"/>
    <property type="evidence" value="ECO:0007669"/>
    <property type="project" value="UniProtKB-KW"/>
</dbReference>
<dbReference type="InterPro" id="IPR000335">
    <property type="entry name" value="Bleomycin-R"/>
</dbReference>
<evidence type="ECO:0000259" key="4">
    <source>
        <dbReference type="PROSITE" id="PS51819"/>
    </source>
</evidence>
<evidence type="ECO:0000256" key="1">
    <source>
        <dbReference type="ARBA" id="ARBA00011051"/>
    </source>
</evidence>
<name>A0A447CVX8_9BRAD</name>
<dbReference type="EMBL" id="UWOC01000147">
    <property type="protein sequence ID" value="VCU09421.1"/>
    <property type="molecule type" value="Genomic_DNA"/>
</dbReference>
<sequence length="127" mass="14302">MADHATPNLPSRDFDATVRFYGRLGFAVRYRDAGWMILEQGGIVLEFFPHPDLDPLTSWFSCCLRLDDLPGFYARCTAADIPEARQGCPRLHAPQAQPWGGTMAALIDPDGTLVRLIQNEADQRQRR</sequence>
<dbReference type="CDD" id="cd08350">
    <property type="entry name" value="BLMT_like"/>
    <property type="match status" value="1"/>
</dbReference>
<comment type="similarity">
    <text evidence="1">Belongs to the bleomycin resistance protein family.</text>
</comment>
<organism evidence="5 6">
    <name type="scientific">Rhodoplanes serenus</name>
    <dbReference type="NCBI Taxonomy" id="200615"/>
    <lineage>
        <taxon>Bacteria</taxon>
        <taxon>Pseudomonadati</taxon>
        <taxon>Pseudomonadota</taxon>
        <taxon>Alphaproteobacteria</taxon>
        <taxon>Hyphomicrobiales</taxon>
        <taxon>Nitrobacteraceae</taxon>
        <taxon>Rhodoplanes</taxon>
    </lineage>
</organism>
<dbReference type="PROSITE" id="PS51819">
    <property type="entry name" value="VOC"/>
    <property type="match status" value="1"/>
</dbReference>
<proteinExistence type="inferred from homology"/>
<dbReference type="SUPFAM" id="SSF54593">
    <property type="entry name" value="Glyoxalase/Bleomycin resistance protein/Dihydroxybiphenyl dioxygenase"/>
    <property type="match status" value="1"/>
</dbReference>
<dbReference type="OrthoDB" id="9791602at2"/>
<feature type="domain" description="VOC" evidence="4">
    <location>
        <begin position="1"/>
        <end position="119"/>
    </location>
</feature>
<keyword evidence="6" id="KW-1185">Reference proteome</keyword>
<protein>
    <recommendedName>
        <fullName evidence="2">Bleomycin resistance protein</fullName>
    </recommendedName>
</protein>
<gene>
    <name evidence="5" type="primary">ble</name>
    <name evidence="5" type="ORF">RHODGE_RHODGE_02594</name>
</gene>
<reference evidence="6" key="1">
    <citation type="submission" date="2018-10" db="EMBL/GenBank/DDBJ databases">
        <authorList>
            <person name="Peiro R."/>
            <person name="Begona"/>
            <person name="Cbmso G."/>
            <person name="Lopez M."/>
            <person name="Gonzalez S."/>
            <person name="Sacristan E."/>
            <person name="Castillo E."/>
        </authorList>
    </citation>
    <scope>NUCLEOTIDE SEQUENCE [LARGE SCALE GENOMIC DNA]</scope>
</reference>
<evidence type="ECO:0000313" key="6">
    <source>
        <dbReference type="Proteomes" id="UP000289200"/>
    </source>
</evidence>
<comment type="caution">
    <text evidence="5">The sequence shown here is derived from an EMBL/GenBank/DDBJ whole genome shotgun (WGS) entry which is preliminary data.</text>
</comment>
<evidence type="ECO:0000256" key="3">
    <source>
        <dbReference type="ARBA" id="ARBA00023251"/>
    </source>
</evidence>
<evidence type="ECO:0000256" key="2">
    <source>
        <dbReference type="ARBA" id="ARBA00021572"/>
    </source>
</evidence>
<dbReference type="Proteomes" id="UP000289200">
    <property type="component" value="Unassembled WGS sequence"/>
</dbReference>
<dbReference type="InterPro" id="IPR029068">
    <property type="entry name" value="Glyas_Bleomycin-R_OHBP_Dase"/>
</dbReference>
<keyword evidence="3" id="KW-0046">Antibiotic resistance</keyword>
<dbReference type="Pfam" id="PF00903">
    <property type="entry name" value="Glyoxalase"/>
    <property type="match status" value="1"/>
</dbReference>
<evidence type="ECO:0000313" key="5">
    <source>
        <dbReference type="EMBL" id="VCU09421.1"/>
    </source>
</evidence>
<dbReference type="AlphaFoldDB" id="A0A447CVX8"/>
<dbReference type="InterPro" id="IPR004360">
    <property type="entry name" value="Glyas_Fos-R_dOase_dom"/>
</dbReference>
<dbReference type="PRINTS" id="PR00311">
    <property type="entry name" value="BLEOMYCINRST"/>
</dbReference>
<dbReference type="Gene3D" id="3.10.180.10">
    <property type="entry name" value="2,3-Dihydroxybiphenyl 1,2-Dioxygenase, domain 1"/>
    <property type="match status" value="1"/>
</dbReference>
<dbReference type="InterPro" id="IPR037523">
    <property type="entry name" value="VOC_core"/>
</dbReference>
<dbReference type="RefSeq" id="WP_129609320.1">
    <property type="nucleotide sequence ID" value="NZ_UWOC01000147.1"/>
</dbReference>